<reference evidence="9" key="1">
    <citation type="submission" date="2016-06" db="EMBL/GenBank/DDBJ databases">
        <authorList>
            <person name="Cuomo C."/>
            <person name="Litvintseva A."/>
            <person name="Heitman J."/>
            <person name="Chen Y."/>
            <person name="Sun S."/>
            <person name="Springer D."/>
            <person name="Dromer F."/>
            <person name="Young S."/>
            <person name="Zeng Q."/>
            <person name="Chapman S."/>
            <person name="Gujja S."/>
            <person name="Saif S."/>
            <person name="Birren B."/>
        </authorList>
    </citation>
    <scope>NUCLEOTIDE SEQUENCE</scope>
    <source>
        <strain evidence="9">CBS 7841</strain>
    </source>
</reference>
<dbReference type="InterPro" id="IPR050291">
    <property type="entry name" value="CDF_Transporter"/>
</dbReference>
<organism evidence="9 10">
    <name type="scientific">Cryptococcus depauperatus CBS 7841</name>
    <dbReference type="NCBI Taxonomy" id="1295531"/>
    <lineage>
        <taxon>Eukaryota</taxon>
        <taxon>Fungi</taxon>
        <taxon>Dikarya</taxon>
        <taxon>Basidiomycota</taxon>
        <taxon>Agaricomycotina</taxon>
        <taxon>Tremellomycetes</taxon>
        <taxon>Tremellales</taxon>
        <taxon>Cryptococcaceae</taxon>
        <taxon>Cryptococcus</taxon>
    </lineage>
</organism>
<dbReference type="SUPFAM" id="SSF160240">
    <property type="entry name" value="Cation efflux protein cytoplasmic domain-like"/>
    <property type="match status" value="1"/>
</dbReference>
<dbReference type="NCBIfam" id="TIGR01297">
    <property type="entry name" value="CDF"/>
    <property type="match status" value="1"/>
</dbReference>
<feature type="compositionally biased region" description="Low complexity" evidence="6">
    <location>
        <begin position="21"/>
        <end position="36"/>
    </location>
</feature>
<keyword evidence="5 7" id="KW-0472">Membrane</keyword>
<dbReference type="SUPFAM" id="SSF161111">
    <property type="entry name" value="Cation efflux protein transmembrane domain-like"/>
    <property type="match status" value="1"/>
</dbReference>
<proteinExistence type="predicted"/>
<feature type="region of interest" description="Disordered" evidence="6">
    <location>
        <begin position="487"/>
        <end position="521"/>
    </location>
</feature>
<feature type="region of interest" description="Disordered" evidence="6">
    <location>
        <begin position="1"/>
        <end position="56"/>
    </location>
</feature>
<evidence type="ECO:0000256" key="1">
    <source>
        <dbReference type="ARBA" id="ARBA00004141"/>
    </source>
</evidence>
<feature type="transmembrane region" description="Helical" evidence="7">
    <location>
        <begin position="354"/>
        <end position="372"/>
    </location>
</feature>
<feature type="compositionally biased region" description="Low complexity" evidence="6">
    <location>
        <begin position="505"/>
        <end position="521"/>
    </location>
</feature>
<dbReference type="GO" id="GO:0098771">
    <property type="term" value="P:inorganic ion homeostasis"/>
    <property type="evidence" value="ECO:0007669"/>
    <property type="project" value="UniProtKB-ARBA"/>
</dbReference>
<comment type="subcellular location">
    <subcellularLocation>
        <location evidence="1">Membrane</location>
        <topology evidence="1">Multi-pass membrane protein</topology>
    </subcellularLocation>
</comment>
<dbReference type="RefSeq" id="XP_066071517.1">
    <property type="nucleotide sequence ID" value="XM_066215420.1"/>
</dbReference>
<protein>
    <recommendedName>
        <fullName evidence="8">Cation efflux protein transmembrane domain-containing protein</fullName>
    </recommendedName>
</protein>
<dbReference type="GO" id="GO:0016020">
    <property type="term" value="C:membrane"/>
    <property type="evidence" value="ECO:0007669"/>
    <property type="project" value="UniProtKB-SubCell"/>
</dbReference>
<feature type="transmembrane region" description="Helical" evidence="7">
    <location>
        <begin position="275"/>
        <end position="296"/>
    </location>
</feature>
<accession>A0AAJ8JYH4</accession>
<dbReference type="PANTHER" id="PTHR43840">
    <property type="entry name" value="MITOCHONDRIAL METAL TRANSPORTER 1-RELATED"/>
    <property type="match status" value="1"/>
</dbReference>
<keyword evidence="10" id="KW-1185">Reference proteome</keyword>
<sequence>MSNRPHLIHSSTSPRQDDSTHLSQFSPPSSHSLPSSGTACFHNPSSPPSPRATKLTSLSCPRKSLGLRKAKEMIYERAQKGEIISNYQGSQVFDKLPISEKEIHKLPKKLRPYYTKLAVLHRHYVEVDSILSGSLPANIALSFAPSRSYVERLRDLEEEIASPGWRRGSYWRINGNREGNRQEQEEAEETTALLGSKVEKRERIAHLAIIVNTIVNILLVVGKTVAVFYSSSISLTASLVDSALDLLSTLIILGTSWAIGWKVNRDAYPTGKRRFEPLGVLIFSVAMIASFVQVFVESFQRAITPSQNKPVDLGPLGLGVMLATIGIKFVLWLWCSQIPSSGVQALAQDAENDVFFNIMSLAFPWIGSFMRWQLLDPIGGMIISAYIIFEWIKTLHENFAKLSGKTASADQITRILYLVSRFNPVLEIADVECYHIGDDLIVEVDVILPKTSTLHFAHDVGETIQCVLESLDGIIRAYVHCDYSSSNPQQHTAHKPQPFPVARYTSCSSPSSDSATPTPKASQYLGLNGVARCGGSNEAVHTLVEEPEDLAGDVDER</sequence>
<evidence type="ECO:0000256" key="6">
    <source>
        <dbReference type="SAM" id="MobiDB-lite"/>
    </source>
</evidence>
<evidence type="ECO:0000313" key="10">
    <source>
        <dbReference type="Proteomes" id="UP000094043"/>
    </source>
</evidence>
<evidence type="ECO:0000256" key="2">
    <source>
        <dbReference type="ARBA" id="ARBA00022448"/>
    </source>
</evidence>
<dbReference type="PANTHER" id="PTHR43840:SF4">
    <property type="entry name" value="CDF DIVALENT METAL CATION TRANSPORTER (EUROFUNG)"/>
    <property type="match status" value="1"/>
</dbReference>
<dbReference type="Pfam" id="PF01545">
    <property type="entry name" value="Cation_efflux"/>
    <property type="match status" value="1"/>
</dbReference>
<dbReference type="GO" id="GO:0030003">
    <property type="term" value="P:intracellular monoatomic cation homeostasis"/>
    <property type="evidence" value="ECO:0007669"/>
    <property type="project" value="UniProtKB-ARBA"/>
</dbReference>
<dbReference type="GO" id="GO:0008324">
    <property type="term" value="F:monoatomic cation transmembrane transporter activity"/>
    <property type="evidence" value="ECO:0007669"/>
    <property type="project" value="InterPro"/>
</dbReference>
<evidence type="ECO:0000313" key="9">
    <source>
        <dbReference type="EMBL" id="WVN90817.1"/>
    </source>
</evidence>
<dbReference type="EMBL" id="CP143791">
    <property type="protein sequence ID" value="WVN90817.1"/>
    <property type="molecule type" value="Genomic_DNA"/>
</dbReference>
<dbReference type="KEGG" id="cdep:91090268"/>
<feature type="transmembrane region" description="Helical" evidence="7">
    <location>
        <begin position="246"/>
        <end position="263"/>
    </location>
</feature>
<dbReference type="InterPro" id="IPR058533">
    <property type="entry name" value="Cation_efflux_TM"/>
</dbReference>
<dbReference type="Proteomes" id="UP000094043">
    <property type="component" value="Chromosome 8"/>
</dbReference>
<reference evidence="9" key="2">
    <citation type="journal article" date="2022" name="Elife">
        <title>Obligate sexual reproduction of a homothallic fungus closely related to the Cryptococcus pathogenic species complex.</title>
        <authorList>
            <person name="Passer A.R."/>
            <person name="Clancey S.A."/>
            <person name="Shea T."/>
            <person name="David-Palma M."/>
            <person name="Averette A.F."/>
            <person name="Boekhout T."/>
            <person name="Porcel B.M."/>
            <person name="Nowrousian M."/>
            <person name="Cuomo C.A."/>
            <person name="Sun S."/>
            <person name="Heitman J."/>
            <person name="Coelho M.A."/>
        </authorList>
    </citation>
    <scope>NUCLEOTIDE SEQUENCE</scope>
    <source>
        <strain evidence="9">CBS 7841</strain>
    </source>
</reference>
<dbReference type="FunFam" id="3.30.70.1350:FF:000011">
    <property type="entry name" value="Unplaced genomic scaffold supercont1.174, whole genome shotgun sequence"/>
    <property type="match status" value="1"/>
</dbReference>
<keyword evidence="2" id="KW-0813">Transport</keyword>
<feature type="transmembrane region" description="Helical" evidence="7">
    <location>
        <begin position="204"/>
        <end position="226"/>
    </location>
</feature>
<evidence type="ECO:0000259" key="8">
    <source>
        <dbReference type="Pfam" id="PF01545"/>
    </source>
</evidence>
<evidence type="ECO:0000256" key="5">
    <source>
        <dbReference type="ARBA" id="ARBA00023136"/>
    </source>
</evidence>
<dbReference type="AlphaFoldDB" id="A0AAJ8JYH4"/>
<feature type="domain" description="Cation efflux protein transmembrane" evidence="8">
    <location>
        <begin position="209"/>
        <end position="402"/>
    </location>
</feature>
<dbReference type="Gene3D" id="1.20.1510.10">
    <property type="entry name" value="Cation efflux protein transmembrane domain"/>
    <property type="match status" value="1"/>
</dbReference>
<evidence type="ECO:0000256" key="4">
    <source>
        <dbReference type="ARBA" id="ARBA00022989"/>
    </source>
</evidence>
<dbReference type="InterPro" id="IPR027469">
    <property type="entry name" value="Cation_efflux_TMD_sf"/>
</dbReference>
<dbReference type="Gene3D" id="3.30.70.1350">
    <property type="entry name" value="Cation efflux protein, cytoplasmic domain"/>
    <property type="match status" value="1"/>
</dbReference>
<dbReference type="InterPro" id="IPR036837">
    <property type="entry name" value="Cation_efflux_CTD_sf"/>
</dbReference>
<evidence type="ECO:0000256" key="7">
    <source>
        <dbReference type="SAM" id="Phobius"/>
    </source>
</evidence>
<feature type="transmembrane region" description="Helical" evidence="7">
    <location>
        <begin position="316"/>
        <end position="334"/>
    </location>
</feature>
<evidence type="ECO:0000256" key="3">
    <source>
        <dbReference type="ARBA" id="ARBA00022692"/>
    </source>
</evidence>
<reference evidence="9" key="3">
    <citation type="submission" date="2024-01" db="EMBL/GenBank/DDBJ databases">
        <authorList>
            <person name="Coelho M.A."/>
            <person name="David-Palma M."/>
            <person name="Shea T."/>
            <person name="Sun S."/>
            <person name="Cuomo C.A."/>
            <person name="Heitman J."/>
        </authorList>
    </citation>
    <scope>NUCLEOTIDE SEQUENCE</scope>
    <source>
        <strain evidence="9">CBS 7841</strain>
    </source>
</reference>
<gene>
    <name evidence="9" type="ORF">L203_106060</name>
</gene>
<dbReference type="InterPro" id="IPR002524">
    <property type="entry name" value="Cation_efflux"/>
</dbReference>
<dbReference type="GeneID" id="91090268"/>
<feature type="compositionally biased region" description="Polar residues" evidence="6">
    <location>
        <begin position="1"/>
        <end position="14"/>
    </location>
</feature>
<dbReference type="FunFam" id="1.20.1510.10:FF:000005">
    <property type="entry name" value="Putative Cation diffusion facilitator 1"/>
    <property type="match status" value="1"/>
</dbReference>
<keyword evidence="4 7" id="KW-1133">Transmembrane helix</keyword>
<keyword evidence="3 7" id="KW-0812">Transmembrane</keyword>
<name>A0AAJ8JYH4_9TREE</name>